<dbReference type="InterPro" id="IPR031939">
    <property type="entry name" value="Adhesin_E-like"/>
</dbReference>
<comment type="caution">
    <text evidence="3">The sequence shown here is derived from an EMBL/GenBank/DDBJ whole genome shotgun (WGS) entry which is preliminary data.</text>
</comment>
<reference evidence="4" key="1">
    <citation type="journal article" date="2019" name="Int. J. Syst. Evol. Microbiol.">
        <title>The Global Catalogue of Microorganisms (GCM) 10K type strain sequencing project: providing services to taxonomists for standard genome sequencing and annotation.</title>
        <authorList>
            <consortium name="The Broad Institute Genomics Platform"/>
            <consortium name="The Broad Institute Genome Sequencing Center for Infectious Disease"/>
            <person name="Wu L."/>
            <person name="Ma J."/>
        </authorList>
    </citation>
    <scope>NUCLEOTIDE SEQUENCE [LARGE SCALE GENOMIC DNA]</scope>
    <source>
        <strain evidence="4">JCM 9933</strain>
    </source>
</reference>
<keyword evidence="4" id="KW-1185">Reference proteome</keyword>
<feature type="compositionally biased region" description="Pro residues" evidence="1">
    <location>
        <begin position="99"/>
        <end position="113"/>
    </location>
</feature>
<name>A0ABP3PXR1_9PROT</name>
<evidence type="ECO:0000313" key="4">
    <source>
        <dbReference type="Proteomes" id="UP001501588"/>
    </source>
</evidence>
<evidence type="ECO:0000259" key="2">
    <source>
        <dbReference type="Pfam" id="PF16747"/>
    </source>
</evidence>
<evidence type="ECO:0000256" key="1">
    <source>
        <dbReference type="SAM" id="MobiDB-lite"/>
    </source>
</evidence>
<organism evidence="3 4">
    <name type="scientific">Craurococcus roseus</name>
    <dbReference type="NCBI Taxonomy" id="77585"/>
    <lineage>
        <taxon>Bacteria</taxon>
        <taxon>Pseudomonadati</taxon>
        <taxon>Pseudomonadota</taxon>
        <taxon>Alphaproteobacteria</taxon>
        <taxon>Acetobacterales</taxon>
        <taxon>Acetobacteraceae</taxon>
        <taxon>Craurococcus</taxon>
    </lineage>
</organism>
<feature type="region of interest" description="Disordered" evidence="1">
    <location>
        <begin position="99"/>
        <end position="127"/>
    </location>
</feature>
<dbReference type="Proteomes" id="UP001501588">
    <property type="component" value="Unassembled WGS sequence"/>
</dbReference>
<accession>A0ABP3PXR1</accession>
<dbReference type="Pfam" id="PF16747">
    <property type="entry name" value="Adhesin_E"/>
    <property type="match status" value="1"/>
</dbReference>
<gene>
    <name evidence="3" type="ORF">GCM10009416_16080</name>
</gene>
<feature type="domain" description="Surface-adhesin protein E-like" evidence="2">
    <location>
        <begin position="28"/>
        <end position="92"/>
    </location>
</feature>
<dbReference type="EMBL" id="BAAAFZ010000015">
    <property type="protein sequence ID" value="GAA0578306.1"/>
    <property type="molecule type" value="Genomic_DNA"/>
</dbReference>
<evidence type="ECO:0000313" key="3">
    <source>
        <dbReference type="EMBL" id="GAA0578306.1"/>
    </source>
</evidence>
<proteinExistence type="predicted"/>
<protein>
    <recommendedName>
        <fullName evidence="2">Surface-adhesin protein E-like domain-containing protein</fullName>
    </recommendedName>
</protein>
<sequence>MHPQSTLRVGSSAFIMLVASKREPAVLPGGVTVGSLKERIEIDCEKARYRRHDGTAHPDQVALGPVLGRVGQDQWRGVVPNTVIAALAAVVCLGTAPPNAAPPVAPGVPPVPAVPRFQRNRGGTFST</sequence>